<keyword evidence="1" id="KW-1133">Transmembrane helix</keyword>
<feature type="transmembrane region" description="Helical" evidence="1">
    <location>
        <begin position="65"/>
        <end position="86"/>
    </location>
</feature>
<comment type="caution">
    <text evidence="2">The sequence shown here is derived from an EMBL/GenBank/DDBJ whole genome shotgun (WGS) entry which is preliminary data.</text>
</comment>
<keyword evidence="1" id="KW-0472">Membrane</keyword>
<sequence length="270" mass="27985">MSAFRAGLVSELRKSTSTSLWWILAGGAFLYLAFMGAVMAFAVSVPVEEGGMGGEGMDPLALVQTIYSLPTAMGYVFPLVFGALSITGEFRHRTLTSSLVADPSRTRLIVSKVLVQGGFGALIGACSILGAVLAAALVFAATDVDPFLGSPEVWTTLGLSVLALALWGMVGVGFGALVPNQVASIVMILAFTQLLEPILRLALGAMGDATAQVSLYFPGAAAEALVGSSIYTAIGASELLSRWAGGLVLLAYAVLFALVGRFTTLRRDLT</sequence>
<evidence type="ECO:0000313" key="3">
    <source>
        <dbReference type="Proteomes" id="UP000307808"/>
    </source>
</evidence>
<feature type="transmembrane region" description="Helical" evidence="1">
    <location>
        <begin position="243"/>
        <end position="262"/>
    </location>
</feature>
<protein>
    <submittedName>
        <fullName evidence="2">ABC transporter permease</fullName>
    </submittedName>
</protein>
<keyword evidence="1" id="KW-0812">Transmembrane</keyword>
<reference evidence="2 3" key="1">
    <citation type="submission" date="2019-04" db="EMBL/GenBank/DDBJ databases">
        <authorList>
            <person name="Dong K."/>
        </authorList>
    </citation>
    <scope>NUCLEOTIDE SEQUENCE [LARGE SCALE GENOMIC DNA]</scope>
    <source>
        <strain evidence="3">dk3543</strain>
    </source>
</reference>
<dbReference type="OrthoDB" id="5244396at2"/>
<evidence type="ECO:0000256" key="1">
    <source>
        <dbReference type="SAM" id="Phobius"/>
    </source>
</evidence>
<evidence type="ECO:0000313" key="2">
    <source>
        <dbReference type="EMBL" id="TKI61347.1"/>
    </source>
</evidence>
<name>A0A4U2YJK2_9ACTN</name>
<gene>
    <name evidence="2" type="ORF">FC770_11045</name>
</gene>
<feature type="transmembrane region" description="Helical" evidence="1">
    <location>
        <begin position="153"/>
        <end position="178"/>
    </location>
</feature>
<dbReference type="Proteomes" id="UP000307808">
    <property type="component" value="Unassembled WGS sequence"/>
</dbReference>
<keyword evidence="3" id="KW-1185">Reference proteome</keyword>
<feature type="transmembrane region" description="Helical" evidence="1">
    <location>
        <begin position="185"/>
        <end position="203"/>
    </location>
</feature>
<proteinExistence type="predicted"/>
<feature type="transmembrane region" description="Helical" evidence="1">
    <location>
        <begin position="113"/>
        <end position="141"/>
    </location>
</feature>
<dbReference type="AlphaFoldDB" id="A0A4U2YJK2"/>
<dbReference type="RefSeq" id="WP_137066186.1">
    <property type="nucleotide sequence ID" value="NZ_CP040748.1"/>
</dbReference>
<feature type="transmembrane region" description="Helical" evidence="1">
    <location>
        <begin position="20"/>
        <end position="45"/>
    </location>
</feature>
<organism evidence="2 3">
    <name type="scientific">Nocardioides jishulii</name>
    <dbReference type="NCBI Taxonomy" id="2575440"/>
    <lineage>
        <taxon>Bacteria</taxon>
        <taxon>Bacillati</taxon>
        <taxon>Actinomycetota</taxon>
        <taxon>Actinomycetes</taxon>
        <taxon>Propionibacteriales</taxon>
        <taxon>Nocardioidaceae</taxon>
        <taxon>Nocardioides</taxon>
    </lineage>
</organism>
<dbReference type="EMBL" id="SZPY01000003">
    <property type="protein sequence ID" value="TKI61347.1"/>
    <property type="molecule type" value="Genomic_DNA"/>
</dbReference>
<accession>A0A4U2YJK2</accession>